<keyword evidence="2" id="KW-1185">Reference proteome</keyword>
<proteinExistence type="predicted"/>
<dbReference type="Proteomes" id="UP000324222">
    <property type="component" value="Unassembled WGS sequence"/>
</dbReference>
<comment type="caution">
    <text evidence="1">The sequence shown here is derived from an EMBL/GenBank/DDBJ whole genome shotgun (WGS) entry which is preliminary data.</text>
</comment>
<accession>A0A5B7I129</accession>
<organism evidence="1 2">
    <name type="scientific">Portunus trituberculatus</name>
    <name type="common">Swimming crab</name>
    <name type="synonym">Neptunus trituberculatus</name>
    <dbReference type="NCBI Taxonomy" id="210409"/>
    <lineage>
        <taxon>Eukaryota</taxon>
        <taxon>Metazoa</taxon>
        <taxon>Ecdysozoa</taxon>
        <taxon>Arthropoda</taxon>
        <taxon>Crustacea</taxon>
        <taxon>Multicrustacea</taxon>
        <taxon>Malacostraca</taxon>
        <taxon>Eumalacostraca</taxon>
        <taxon>Eucarida</taxon>
        <taxon>Decapoda</taxon>
        <taxon>Pleocyemata</taxon>
        <taxon>Brachyura</taxon>
        <taxon>Eubrachyura</taxon>
        <taxon>Portunoidea</taxon>
        <taxon>Portunidae</taxon>
        <taxon>Portuninae</taxon>
        <taxon>Portunus</taxon>
    </lineage>
</organism>
<evidence type="ECO:0000313" key="1">
    <source>
        <dbReference type="EMBL" id="MPC79081.1"/>
    </source>
</evidence>
<sequence>MYQAAHAVRLLSALQLREAVQPSTCARFKFKHRASRVPIRLAQHPVTGACLQPPPSWHSLFHQDRHPAAGQQYAGVAAGRRMRDR</sequence>
<evidence type="ECO:0000313" key="2">
    <source>
        <dbReference type="Proteomes" id="UP000324222"/>
    </source>
</evidence>
<reference evidence="1 2" key="1">
    <citation type="submission" date="2019-05" db="EMBL/GenBank/DDBJ databases">
        <title>Another draft genome of Portunus trituberculatus and its Hox gene families provides insights of decapod evolution.</title>
        <authorList>
            <person name="Jeong J.-H."/>
            <person name="Song I."/>
            <person name="Kim S."/>
            <person name="Choi T."/>
            <person name="Kim D."/>
            <person name="Ryu S."/>
            <person name="Kim W."/>
        </authorList>
    </citation>
    <scope>NUCLEOTIDE SEQUENCE [LARGE SCALE GENOMIC DNA]</scope>
    <source>
        <tissue evidence="1">Muscle</tissue>
    </source>
</reference>
<gene>
    <name evidence="1" type="ORF">E2C01_073593</name>
</gene>
<protein>
    <submittedName>
        <fullName evidence="1">Uncharacterized protein</fullName>
    </submittedName>
</protein>
<name>A0A5B7I129_PORTR</name>
<dbReference type="EMBL" id="VSRR010050182">
    <property type="protein sequence ID" value="MPC79081.1"/>
    <property type="molecule type" value="Genomic_DNA"/>
</dbReference>
<dbReference type="AlphaFoldDB" id="A0A5B7I129"/>